<dbReference type="GO" id="GO:0003964">
    <property type="term" value="F:RNA-directed DNA polymerase activity"/>
    <property type="evidence" value="ECO:0007669"/>
    <property type="project" value="UniProtKB-KW"/>
</dbReference>
<dbReference type="InterPro" id="IPR001584">
    <property type="entry name" value="Integrase_cat-core"/>
</dbReference>
<dbReference type="Pfam" id="PF13456">
    <property type="entry name" value="RVT_3"/>
    <property type="match status" value="1"/>
</dbReference>
<evidence type="ECO:0000313" key="10">
    <source>
        <dbReference type="RefSeq" id="XP_017970398.1"/>
    </source>
</evidence>
<keyword evidence="2" id="KW-0548">Nucleotidyltransferase</keyword>
<dbReference type="InterPro" id="IPR041373">
    <property type="entry name" value="RT_RNaseH"/>
</dbReference>
<dbReference type="InterPro" id="IPR043128">
    <property type="entry name" value="Rev_trsase/Diguanyl_cyclase"/>
</dbReference>
<gene>
    <name evidence="10" type="primary">LOC108660657</name>
</gene>
<dbReference type="PROSITE" id="PS50994">
    <property type="entry name" value="INTEGRASE"/>
    <property type="match status" value="1"/>
</dbReference>
<dbReference type="RefSeq" id="XP_017970398.1">
    <property type="nucleotide sequence ID" value="XM_018114909.1"/>
</dbReference>
<keyword evidence="4" id="KW-0255">Endonuclease</keyword>
<name>A0AB32VRF4_THECC</name>
<reference evidence="9" key="1">
    <citation type="journal article" date="1997" name="Nucleic Acids Res.">
        <title>tRNAscan-SE: a program for improved detection of transfer RNA genes in genomic sequence.</title>
        <authorList>
            <person name="Lowe T.M."/>
            <person name="Eddy S.R."/>
        </authorList>
    </citation>
    <scope>NUCLEOTIDE SEQUENCE [LARGE SCALE GENOMIC DNA]</scope>
    <source>
        <strain evidence="9">r\B97-61/B2</strain>
    </source>
</reference>
<dbReference type="PANTHER" id="PTHR48475:SF1">
    <property type="entry name" value="RNASE H TYPE-1 DOMAIN-CONTAINING PROTEIN"/>
    <property type="match status" value="1"/>
</dbReference>
<evidence type="ECO:0000256" key="3">
    <source>
        <dbReference type="ARBA" id="ARBA00022722"/>
    </source>
</evidence>
<keyword evidence="5" id="KW-0378">Hydrolase</keyword>
<dbReference type="SUPFAM" id="SSF56672">
    <property type="entry name" value="DNA/RNA polymerases"/>
    <property type="match status" value="1"/>
</dbReference>
<evidence type="ECO:0000256" key="2">
    <source>
        <dbReference type="ARBA" id="ARBA00022695"/>
    </source>
</evidence>
<dbReference type="PROSITE" id="PS50174">
    <property type="entry name" value="G_PATCH"/>
    <property type="match status" value="1"/>
</dbReference>
<dbReference type="GO" id="GO:0004523">
    <property type="term" value="F:RNA-DNA hybrid ribonuclease activity"/>
    <property type="evidence" value="ECO:0007669"/>
    <property type="project" value="InterPro"/>
</dbReference>
<organism evidence="9 10">
    <name type="scientific">Theobroma cacao</name>
    <name type="common">Cacao</name>
    <name type="synonym">Cocoa</name>
    <dbReference type="NCBI Taxonomy" id="3641"/>
    <lineage>
        <taxon>Eukaryota</taxon>
        <taxon>Viridiplantae</taxon>
        <taxon>Streptophyta</taxon>
        <taxon>Embryophyta</taxon>
        <taxon>Tracheophyta</taxon>
        <taxon>Spermatophyta</taxon>
        <taxon>Magnoliopsida</taxon>
        <taxon>eudicotyledons</taxon>
        <taxon>Gunneridae</taxon>
        <taxon>Pentapetalae</taxon>
        <taxon>rosids</taxon>
        <taxon>malvids</taxon>
        <taxon>Malvales</taxon>
        <taxon>Malvaceae</taxon>
        <taxon>Byttnerioideae</taxon>
        <taxon>Theobroma</taxon>
    </lineage>
</organism>
<dbReference type="Gene3D" id="3.30.420.10">
    <property type="entry name" value="Ribonuclease H-like superfamily/Ribonuclease H"/>
    <property type="match status" value="2"/>
</dbReference>
<reference evidence="10" key="2">
    <citation type="submission" date="2025-08" db="UniProtKB">
        <authorList>
            <consortium name="RefSeq"/>
        </authorList>
    </citation>
    <scope>IDENTIFICATION</scope>
</reference>
<dbReference type="Pfam" id="PF01585">
    <property type="entry name" value="G-patch"/>
    <property type="match status" value="1"/>
</dbReference>
<dbReference type="Gene3D" id="3.10.10.10">
    <property type="entry name" value="HIV Type 1 Reverse Transcriptase, subunit A, domain 1"/>
    <property type="match status" value="1"/>
</dbReference>
<dbReference type="AlphaFoldDB" id="A0AB32VRF4"/>
<dbReference type="CDD" id="cd09279">
    <property type="entry name" value="RNase_HI_like"/>
    <property type="match status" value="1"/>
</dbReference>
<dbReference type="PANTHER" id="PTHR48475">
    <property type="entry name" value="RIBONUCLEASE H"/>
    <property type="match status" value="1"/>
</dbReference>
<dbReference type="SUPFAM" id="SSF53098">
    <property type="entry name" value="Ribonuclease H-like"/>
    <property type="match status" value="2"/>
</dbReference>
<accession>A0AB32VRF4</accession>
<keyword evidence="3" id="KW-0540">Nuclease</keyword>
<dbReference type="GO" id="GO:0003676">
    <property type="term" value="F:nucleic acid binding"/>
    <property type="evidence" value="ECO:0007669"/>
    <property type="project" value="InterPro"/>
</dbReference>
<evidence type="ECO:0000256" key="5">
    <source>
        <dbReference type="ARBA" id="ARBA00022801"/>
    </source>
</evidence>
<dbReference type="CDD" id="cd01647">
    <property type="entry name" value="RT_LTR"/>
    <property type="match status" value="1"/>
</dbReference>
<evidence type="ECO:0000256" key="6">
    <source>
        <dbReference type="ARBA" id="ARBA00022918"/>
    </source>
</evidence>
<dbReference type="InterPro" id="IPR002156">
    <property type="entry name" value="RNaseH_domain"/>
</dbReference>
<dbReference type="Proteomes" id="UP000694886">
    <property type="component" value="Chromosome 2"/>
</dbReference>
<dbReference type="Gene3D" id="3.30.70.270">
    <property type="match status" value="3"/>
</dbReference>
<feature type="domain" description="Integrase catalytic" evidence="8">
    <location>
        <begin position="882"/>
        <end position="1082"/>
    </location>
</feature>
<dbReference type="InterPro" id="IPR000467">
    <property type="entry name" value="G_patch_dom"/>
</dbReference>
<feature type="domain" description="G-patch" evidence="7">
    <location>
        <begin position="128"/>
        <end position="174"/>
    </location>
</feature>
<dbReference type="KEGG" id="tcc:108660657"/>
<dbReference type="InterPro" id="IPR036397">
    <property type="entry name" value="RNaseH_sf"/>
</dbReference>
<evidence type="ECO:0000259" key="7">
    <source>
        <dbReference type="PROSITE" id="PS50174"/>
    </source>
</evidence>
<evidence type="ECO:0000256" key="4">
    <source>
        <dbReference type="ARBA" id="ARBA00022759"/>
    </source>
</evidence>
<protein>
    <submittedName>
        <fullName evidence="10">Uncharacterized protein LOC108660657</fullName>
    </submittedName>
</protein>
<dbReference type="InterPro" id="IPR012337">
    <property type="entry name" value="RNaseH-like_sf"/>
</dbReference>
<evidence type="ECO:0000256" key="1">
    <source>
        <dbReference type="ARBA" id="ARBA00022679"/>
    </source>
</evidence>
<sequence length="1151" mass="133129">MIVRAFDGTRREVVGNIEIPIEIGPCTFTIEFQVMDIATSYNYLLERPWIHMDGAIPLSLHQKVKFIVDGKIVYVNGEEDLLVSKPADTLYVEATEEVPECSFRSFEFVNTTYIGERIAPPTPKLSQITQMAVSQIVGKGYRAGAGLGRELQGIRRPIRATKTEERFSLRYKPTKKERGEMIAERRRERLAHFKGHELENHGMTYPHLYETFQSGGCIFPESLAVGSRESVSVLGEAISDLSICATEEGKEQPKNMDGIPTTYLGPRKLKLSSWTTMSLLVTCDSISKIPNNECEDDNDSGFEVNFEKDMPGLNTNIVAHKLPLKPECKPIKQKLRRMKPEMLLKIKEEVKKQLDARFLEVAKYLEWVANIVPIPKKDGKVRMCVDYRDLNRAILKDNFPLPHINTIVDNTARHSMFSFMDGFSREVEVYVDDMIVKAHKTEDHAINLERLFKRLRKFQLRLNPIKCTFGVTSGKLLDFVISEKGIEVDPDKVQAIRDLPPPKMQKEVRGFLGRLNYIVRFISQLTLKCDPIFKLFRKHNLGAWNEECQVAFDKVKEYLLSPPVLVPFVVGRTLILYLTVNERSMGCVLGQHDETGKKERAVYYLSKKFIEYESKYSSLKKMCCALAWTAYRLRQYMLYHTTWLIAKLDPIKYIFEKPSLSGRVARWQVLLSEYDIVYVSQKSIKGSAIVDFLAERVEEDYEPMKFEFLDEDLMSICQTNEEESEEKENWKMFFDGASNALGHGIRVVLVSPEGNHYPVIAKLNFYCTNNVAEYEACVMGLQAAIERKIHVLEVYGDFALVIYQLQGEWETRDSKLVRYHKYVSKLIENFDKIRFTHFLREENQMANALATLTTMFKVGTDVKIQPIMINLRECLAHCSSVEEEVDRKPWYHDIVHYLKFQQYLEQSLENDKKTIRRLAMNFFLDGDILYKRSRDQVLLRCVDSAEARRIVEEVHEGICGAHASGHMLARQKVVCKFIQKEIICRYGLPERIITNNASNLNGSMMKEVCAKFKIKHHNSMPYRPKMNGAVEAVNKNIKRIIEKMIDVYKDWHEKLPFALHAYRTTVRTSTGATPFFLVYGMEAVLPIEVEIPSLRVLKEVQLEEAKWVNARYEQLNLIEEKRLAALCHGQLYQKRMMRAYGKKAHLRKFQK</sequence>
<dbReference type="InterPro" id="IPR043502">
    <property type="entry name" value="DNA/RNA_pol_sf"/>
</dbReference>
<dbReference type="GO" id="GO:0015074">
    <property type="term" value="P:DNA integration"/>
    <property type="evidence" value="ECO:0007669"/>
    <property type="project" value="InterPro"/>
</dbReference>
<dbReference type="GeneID" id="108660657"/>
<keyword evidence="1" id="KW-0808">Transferase</keyword>
<keyword evidence="6" id="KW-0695">RNA-directed DNA polymerase</keyword>
<dbReference type="Pfam" id="PF17917">
    <property type="entry name" value="RT_RNaseH"/>
    <property type="match status" value="1"/>
</dbReference>
<proteinExistence type="predicted"/>
<evidence type="ECO:0000313" key="9">
    <source>
        <dbReference type="Proteomes" id="UP000694886"/>
    </source>
</evidence>
<dbReference type="Gramene" id="Tc02v2_t017450.1">
    <property type="protein sequence ID" value="Tc02v2_p017450.1"/>
    <property type="gene ID" value="Tc02v2_g017450"/>
</dbReference>
<evidence type="ECO:0000259" key="8">
    <source>
        <dbReference type="PROSITE" id="PS50994"/>
    </source>
</evidence>